<dbReference type="AlphaFoldDB" id="A0A4S8LMV5"/>
<accession>A0A4S8LMV5</accession>
<dbReference type="Proteomes" id="UP000297245">
    <property type="component" value="Unassembled WGS sequence"/>
</dbReference>
<dbReference type="Pfam" id="PF09994">
    <property type="entry name" value="T6SS_Tle1-like_cat"/>
    <property type="match status" value="1"/>
</dbReference>
<organism evidence="3 4">
    <name type="scientific">Dendrothele bispora (strain CBS 962.96)</name>
    <dbReference type="NCBI Taxonomy" id="1314807"/>
    <lineage>
        <taxon>Eukaryota</taxon>
        <taxon>Fungi</taxon>
        <taxon>Dikarya</taxon>
        <taxon>Basidiomycota</taxon>
        <taxon>Agaricomycotina</taxon>
        <taxon>Agaricomycetes</taxon>
        <taxon>Agaricomycetidae</taxon>
        <taxon>Agaricales</taxon>
        <taxon>Agaricales incertae sedis</taxon>
        <taxon>Dendrothele</taxon>
    </lineage>
</organism>
<dbReference type="EMBL" id="ML179335">
    <property type="protein sequence ID" value="THU90431.1"/>
    <property type="molecule type" value="Genomic_DNA"/>
</dbReference>
<evidence type="ECO:0000256" key="1">
    <source>
        <dbReference type="SAM" id="MobiDB-lite"/>
    </source>
</evidence>
<name>A0A4S8LMV5_DENBC</name>
<sequence>MTGLEPVTSRLTRLASFSETFVDRWADLLRPPIPSFASRCKSPKRLKIRMRTIFLAAQDCSDYARSDLSFVTFKTSTSSLRARPLAILEWFLLFCVRQHWTLYCWSYVSTERVISSMLDNSNIVELFSLLNKDGICCDIYQRFNYQTLDAAIALNLDAHLMSGYEFLMQNYAPGDRICIFGFSRGAYTARGLAGMLHKVGLLPPSNFQQVPFAYKMYTRTDEVGWRQSNLFKKTFSRDVEIEDTVDSVGIIPKRLPFTTSNTIVRTFRHALSLDERRAKFKANLWNRPIGNEADLGTTPRPRSIQLSEESDHEEEKPRLSRHSSSHERDRSRPTFGWVSEDDQMQSSFEEHFASKHALNTPTDVEEVWFAGLSLWWMVRECFKTKTGIMFDSNRLRKIGLDPSSLYPMVLPRPAPIAVDKDTRIRTIPPDDPSKAPGLMKQLASRIGGFITRMEKRREKMKEGTIEDEEPESDGIMGGIKKRLRRMTTSSDHMVKHIIKSPPPRPPKEVMAEDAHFGSLTEEQEDLHDAMSPKYDQLKLSRSWWLLEYIPMQFRYQRGDNYWVTTFCANRARPRHIPRQDSEGVKVHRTVRMRMETTHETLKNGQHKRYEPKAPLRHDKIIWVD</sequence>
<evidence type="ECO:0000259" key="2">
    <source>
        <dbReference type="Pfam" id="PF09994"/>
    </source>
</evidence>
<dbReference type="OrthoDB" id="3162439at2759"/>
<evidence type="ECO:0000313" key="4">
    <source>
        <dbReference type="Proteomes" id="UP000297245"/>
    </source>
</evidence>
<keyword evidence="4" id="KW-1185">Reference proteome</keyword>
<feature type="domain" description="T6SS Phospholipase effector Tle1-like catalytic" evidence="2">
    <location>
        <begin position="142"/>
        <end position="371"/>
    </location>
</feature>
<dbReference type="InterPro" id="IPR018712">
    <property type="entry name" value="Tle1-like_cat"/>
</dbReference>
<dbReference type="PANTHER" id="PTHR33840">
    <property type="match status" value="1"/>
</dbReference>
<proteinExistence type="predicted"/>
<protein>
    <recommendedName>
        <fullName evidence="2">T6SS Phospholipase effector Tle1-like catalytic domain-containing protein</fullName>
    </recommendedName>
</protein>
<feature type="region of interest" description="Disordered" evidence="1">
    <location>
        <begin position="291"/>
        <end position="337"/>
    </location>
</feature>
<feature type="compositionally biased region" description="Basic and acidic residues" evidence="1">
    <location>
        <begin position="313"/>
        <end position="332"/>
    </location>
</feature>
<reference evidence="3 4" key="1">
    <citation type="journal article" date="2019" name="Nat. Ecol. Evol.">
        <title>Megaphylogeny resolves global patterns of mushroom evolution.</title>
        <authorList>
            <person name="Varga T."/>
            <person name="Krizsan K."/>
            <person name="Foldi C."/>
            <person name="Dima B."/>
            <person name="Sanchez-Garcia M."/>
            <person name="Sanchez-Ramirez S."/>
            <person name="Szollosi G.J."/>
            <person name="Szarkandi J.G."/>
            <person name="Papp V."/>
            <person name="Albert L."/>
            <person name="Andreopoulos W."/>
            <person name="Angelini C."/>
            <person name="Antonin V."/>
            <person name="Barry K.W."/>
            <person name="Bougher N.L."/>
            <person name="Buchanan P."/>
            <person name="Buyck B."/>
            <person name="Bense V."/>
            <person name="Catcheside P."/>
            <person name="Chovatia M."/>
            <person name="Cooper J."/>
            <person name="Damon W."/>
            <person name="Desjardin D."/>
            <person name="Finy P."/>
            <person name="Geml J."/>
            <person name="Haridas S."/>
            <person name="Hughes K."/>
            <person name="Justo A."/>
            <person name="Karasinski D."/>
            <person name="Kautmanova I."/>
            <person name="Kiss B."/>
            <person name="Kocsube S."/>
            <person name="Kotiranta H."/>
            <person name="LaButti K.M."/>
            <person name="Lechner B.E."/>
            <person name="Liimatainen K."/>
            <person name="Lipzen A."/>
            <person name="Lukacs Z."/>
            <person name="Mihaltcheva S."/>
            <person name="Morgado L.N."/>
            <person name="Niskanen T."/>
            <person name="Noordeloos M.E."/>
            <person name="Ohm R.A."/>
            <person name="Ortiz-Santana B."/>
            <person name="Ovrebo C."/>
            <person name="Racz N."/>
            <person name="Riley R."/>
            <person name="Savchenko A."/>
            <person name="Shiryaev A."/>
            <person name="Soop K."/>
            <person name="Spirin V."/>
            <person name="Szebenyi C."/>
            <person name="Tomsovsky M."/>
            <person name="Tulloss R.E."/>
            <person name="Uehling J."/>
            <person name="Grigoriev I.V."/>
            <person name="Vagvolgyi C."/>
            <person name="Papp T."/>
            <person name="Martin F.M."/>
            <person name="Miettinen O."/>
            <person name="Hibbett D.S."/>
            <person name="Nagy L.G."/>
        </authorList>
    </citation>
    <scope>NUCLEOTIDE SEQUENCE [LARGE SCALE GENOMIC DNA]</scope>
    <source>
        <strain evidence="3 4">CBS 962.96</strain>
    </source>
</reference>
<dbReference type="PANTHER" id="PTHR33840:SF2">
    <property type="entry name" value="TLE1 PHOSPHOLIPASE DOMAIN-CONTAINING PROTEIN"/>
    <property type="match status" value="1"/>
</dbReference>
<gene>
    <name evidence="3" type="ORF">K435DRAFT_841472</name>
</gene>
<evidence type="ECO:0000313" key="3">
    <source>
        <dbReference type="EMBL" id="THU90431.1"/>
    </source>
</evidence>